<evidence type="ECO:0000313" key="1">
    <source>
        <dbReference type="EMBL" id="EKC23832.1"/>
    </source>
</evidence>
<sequence length="75" mass="8811">MHTMYEKVVSVVAKPVEDRTDIECMDLVAWFRNKSSLFQSLKAGKDKYCGDSKFFPQVFFYHILKDYSSAVLKRH</sequence>
<dbReference type="AlphaFoldDB" id="K1PIM5"/>
<reference evidence="1" key="1">
    <citation type="journal article" date="2012" name="Nature">
        <title>The oyster genome reveals stress adaptation and complexity of shell formation.</title>
        <authorList>
            <person name="Zhang G."/>
            <person name="Fang X."/>
            <person name="Guo X."/>
            <person name="Li L."/>
            <person name="Luo R."/>
            <person name="Xu F."/>
            <person name="Yang P."/>
            <person name="Zhang L."/>
            <person name="Wang X."/>
            <person name="Qi H."/>
            <person name="Xiong Z."/>
            <person name="Que H."/>
            <person name="Xie Y."/>
            <person name="Holland P.W."/>
            <person name="Paps J."/>
            <person name="Zhu Y."/>
            <person name="Wu F."/>
            <person name="Chen Y."/>
            <person name="Wang J."/>
            <person name="Peng C."/>
            <person name="Meng J."/>
            <person name="Yang L."/>
            <person name="Liu J."/>
            <person name="Wen B."/>
            <person name="Zhang N."/>
            <person name="Huang Z."/>
            <person name="Zhu Q."/>
            <person name="Feng Y."/>
            <person name="Mount A."/>
            <person name="Hedgecock D."/>
            <person name="Xu Z."/>
            <person name="Liu Y."/>
            <person name="Domazet-Loso T."/>
            <person name="Du Y."/>
            <person name="Sun X."/>
            <person name="Zhang S."/>
            <person name="Liu B."/>
            <person name="Cheng P."/>
            <person name="Jiang X."/>
            <person name="Li J."/>
            <person name="Fan D."/>
            <person name="Wang W."/>
            <person name="Fu W."/>
            <person name="Wang T."/>
            <person name="Wang B."/>
            <person name="Zhang J."/>
            <person name="Peng Z."/>
            <person name="Li Y."/>
            <person name="Li N."/>
            <person name="Wang J."/>
            <person name="Chen M."/>
            <person name="He Y."/>
            <person name="Tan F."/>
            <person name="Song X."/>
            <person name="Zheng Q."/>
            <person name="Huang R."/>
            <person name="Yang H."/>
            <person name="Du X."/>
            <person name="Chen L."/>
            <person name="Yang M."/>
            <person name="Gaffney P.M."/>
            <person name="Wang S."/>
            <person name="Luo L."/>
            <person name="She Z."/>
            <person name="Ming Y."/>
            <person name="Huang W."/>
            <person name="Zhang S."/>
            <person name="Huang B."/>
            <person name="Zhang Y."/>
            <person name="Qu T."/>
            <person name="Ni P."/>
            <person name="Miao G."/>
            <person name="Wang J."/>
            <person name="Wang Q."/>
            <person name="Steinberg C.E."/>
            <person name="Wang H."/>
            <person name="Li N."/>
            <person name="Qian L."/>
            <person name="Zhang G."/>
            <person name="Li Y."/>
            <person name="Yang H."/>
            <person name="Liu X."/>
            <person name="Wang J."/>
            <person name="Yin Y."/>
            <person name="Wang J."/>
        </authorList>
    </citation>
    <scope>NUCLEOTIDE SEQUENCE [LARGE SCALE GENOMIC DNA]</scope>
    <source>
        <strain evidence="1">05x7-T-G4-1.051#20</strain>
    </source>
</reference>
<organism evidence="1">
    <name type="scientific">Magallana gigas</name>
    <name type="common">Pacific oyster</name>
    <name type="synonym">Crassostrea gigas</name>
    <dbReference type="NCBI Taxonomy" id="29159"/>
    <lineage>
        <taxon>Eukaryota</taxon>
        <taxon>Metazoa</taxon>
        <taxon>Spiralia</taxon>
        <taxon>Lophotrochozoa</taxon>
        <taxon>Mollusca</taxon>
        <taxon>Bivalvia</taxon>
        <taxon>Autobranchia</taxon>
        <taxon>Pteriomorphia</taxon>
        <taxon>Ostreida</taxon>
        <taxon>Ostreoidea</taxon>
        <taxon>Ostreidae</taxon>
        <taxon>Magallana</taxon>
    </lineage>
</organism>
<accession>K1PIM5</accession>
<proteinExistence type="predicted"/>
<name>K1PIM5_MAGGI</name>
<protein>
    <submittedName>
        <fullName evidence="1">Uncharacterized protein</fullName>
    </submittedName>
</protein>
<dbReference type="InParanoid" id="K1PIM5"/>
<gene>
    <name evidence="1" type="ORF">CGI_10020215</name>
</gene>
<dbReference type="EMBL" id="JH818577">
    <property type="protein sequence ID" value="EKC23832.1"/>
    <property type="molecule type" value="Genomic_DNA"/>
</dbReference>
<dbReference type="HOGENOM" id="CLU_2673499_0_0_1"/>